<dbReference type="GO" id="GO:0005506">
    <property type="term" value="F:iron ion binding"/>
    <property type="evidence" value="ECO:0007669"/>
    <property type="project" value="InterPro"/>
</dbReference>
<comment type="subcellular location">
    <subcellularLocation>
        <location evidence="2">Membrane</location>
        <topology evidence="2">Single-pass membrane protein</topology>
    </subcellularLocation>
</comment>
<keyword evidence="7 14" id="KW-1133">Transmembrane helix</keyword>
<evidence type="ECO:0000256" key="3">
    <source>
        <dbReference type="ARBA" id="ARBA00010617"/>
    </source>
</evidence>
<evidence type="ECO:0000256" key="1">
    <source>
        <dbReference type="ARBA" id="ARBA00001971"/>
    </source>
</evidence>
<dbReference type="FunFam" id="1.10.630.10:FF:000008">
    <property type="entry name" value="Cytochrome P450 71D8"/>
    <property type="match status" value="1"/>
</dbReference>
<keyword evidence="6 12" id="KW-0479">Metal-binding</keyword>
<evidence type="ECO:0000256" key="2">
    <source>
        <dbReference type="ARBA" id="ARBA00004167"/>
    </source>
</evidence>
<dbReference type="PANTHER" id="PTHR47953:SF19">
    <property type="entry name" value="OS06G0641600 PROTEIN"/>
    <property type="match status" value="1"/>
</dbReference>
<feature type="transmembrane region" description="Helical" evidence="14">
    <location>
        <begin position="6"/>
        <end position="28"/>
    </location>
</feature>
<keyword evidence="10 13" id="KW-0503">Monooxygenase</keyword>
<dbReference type="PRINTS" id="PR00463">
    <property type="entry name" value="EP450I"/>
</dbReference>
<dbReference type="EMBL" id="MN168795">
    <property type="protein sequence ID" value="QNS29949.1"/>
    <property type="molecule type" value="mRNA"/>
</dbReference>
<comment type="cofactor">
    <cofactor evidence="1 12">
        <name>heme</name>
        <dbReference type="ChEBI" id="CHEBI:30413"/>
    </cofactor>
</comment>
<dbReference type="GO" id="GO:0016020">
    <property type="term" value="C:membrane"/>
    <property type="evidence" value="ECO:0007669"/>
    <property type="project" value="UniProtKB-SubCell"/>
</dbReference>
<dbReference type="PROSITE" id="PS00086">
    <property type="entry name" value="CYTOCHROME_P450"/>
    <property type="match status" value="1"/>
</dbReference>
<dbReference type="AlphaFoldDB" id="A0A7L7RB50"/>
<dbReference type="PANTHER" id="PTHR47953">
    <property type="entry name" value="OS08G0105600 PROTEIN"/>
    <property type="match status" value="1"/>
</dbReference>
<dbReference type="InterPro" id="IPR002401">
    <property type="entry name" value="Cyt_P450_E_grp-I"/>
</dbReference>
<evidence type="ECO:0000256" key="9">
    <source>
        <dbReference type="ARBA" id="ARBA00023004"/>
    </source>
</evidence>
<dbReference type="InterPro" id="IPR001128">
    <property type="entry name" value="Cyt_P450"/>
</dbReference>
<comment type="similarity">
    <text evidence="3 13">Belongs to the cytochrome P450 family.</text>
</comment>
<dbReference type="InterPro" id="IPR052306">
    <property type="entry name" value="CYP450_71D"/>
</dbReference>
<dbReference type="PRINTS" id="PR00385">
    <property type="entry name" value="P450"/>
</dbReference>
<evidence type="ECO:0000256" key="12">
    <source>
        <dbReference type="PIRSR" id="PIRSR602401-1"/>
    </source>
</evidence>
<dbReference type="InterPro" id="IPR017972">
    <property type="entry name" value="Cyt_P450_CS"/>
</dbReference>
<protein>
    <submittedName>
        <fullName evidence="15">Cytochrome P450</fullName>
    </submittedName>
</protein>
<dbReference type="Pfam" id="PF00067">
    <property type="entry name" value="p450"/>
    <property type="match status" value="1"/>
</dbReference>
<evidence type="ECO:0000256" key="4">
    <source>
        <dbReference type="ARBA" id="ARBA00022617"/>
    </source>
</evidence>
<evidence type="ECO:0000256" key="5">
    <source>
        <dbReference type="ARBA" id="ARBA00022692"/>
    </source>
</evidence>
<dbReference type="InterPro" id="IPR036396">
    <property type="entry name" value="Cyt_P450_sf"/>
</dbReference>
<evidence type="ECO:0000313" key="15">
    <source>
        <dbReference type="EMBL" id="QNS29949.1"/>
    </source>
</evidence>
<name>A0A7L7RB50_NOTNI</name>
<evidence type="ECO:0000256" key="10">
    <source>
        <dbReference type="ARBA" id="ARBA00023033"/>
    </source>
</evidence>
<dbReference type="GO" id="GO:0020037">
    <property type="term" value="F:heme binding"/>
    <property type="evidence" value="ECO:0007669"/>
    <property type="project" value="InterPro"/>
</dbReference>
<sequence>MALQFPSLSILFPFFLFLFILLKLTGILKNKNTTSKQPPGPRKLPLIGNLHQLAGSLPHHALRDLAKKYGPLMHVQLGQVSTVVISSPEIAKQVMKTHDVIFATRPQMLVSKIMSYDSTDIVFAPYGEYWRQIRKICIMELLSPKQVQALKHIREDEISNLIKLLASKEGTTMNLTEEIYSMTYSGTSRAAFGKKSKDQEEYISVMTEVMKLSSGFYIADLYPSVGFLHSISGITKKFMNMHQQADRILEDIVNQHKIERNSTGKGKGEDQSDEYLVDVLLKLQEDEKQEFRLTTRNIKAVLQDIFTAGSDASATTIEWAISEMLKNPSILRKAQDEVRQVFDGKGYVDDSELHQLKYMKLVIKETLRLHPPLPLLLPRESQDKCEINGYQIPAKTKVLINAWAIGRDSNFWDDGECFKPERFLDSTIEFKGTNNFEYIPFGGGRRVCPGMTFGLATVELSVAKLLYHFDWKLPNEMKPTELSMEETFGATVARKDHLHLIPIVRRPF</sequence>
<evidence type="ECO:0000256" key="13">
    <source>
        <dbReference type="RuleBase" id="RU000461"/>
    </source>
</evidence>
<keyword evidence="9 12" id="KW-0408">Iron</keyword>
<gene>
    <name evidence="15" type="primary">CYP71BE112</name>
</gene>
<dbReference type="GO" id="GO:0004497">
    <property type="term" value="F:monooxygenase activity"/>
    <property type="evidence" value="ECO:0007669"/>
    <property type="project" value="UniProtKB-KW"/>
</dbReference>
<evidence type="ECO:0000256" key="11">
    <source>
        <dbReference type="ARBA" id="ARBA00023136"/>
    </source>
</evidence>
<keyword evidence="8 13" id="KW-0560">Oxidoreductase</keyword>
<reference evidence="15" key="1">
    <citation type="journal article" date="2020" name="Genome">
        <title>Transcriptome-wide identification and characterization of cytochrome P450s from Nothapodytes nimmoniana and their phylogenomic analysis revealed candidate cytochrome P450s involved in camptothecin biosynthetic pathway.</title>
        <authorList>
            <person name="Godbole R.C."/>
            <person name="Pable A.A."/>
            <person name="Barvkar V.T."/>
        </authorList>
    </citation>
    <scope>NUCLEOTIDE SEQUENCE</scope>
</reference>
<evidence type="ECO:0000256" key="14">
    <source>
        <dbReference type="SAM" id="Phobius"/>
    </source>
</evidence>
<keyword evidence="4 12" id="KW-0349">Heme</keyword>
<evidence type="ECO:0000256" key="7">
    <source>
        <dbReference type="ARBA" id="ARBA00022989"/>
    </source>
</evidence>
<dbReference type="GO" id="GO:0016705">
    <property type="term" value="F:oxidoreductase activity, acting on paired donors, with incorporation or reduction of molecular oxygen"/>
    <property type="evidence" value="ECO:0007669"/>
    <property type="project" value="InterPro"/>
</dbReference>
<evidence type="ECO:0000256" key="8">
    <source>
        <dbReference type="ARBA" id="ARBA00023002"/>
    </source>
</evidence>
<dbReference type="CDD" id="cd11072">
    <property type="entry name" value="CYP71-like"/>
    <property type="match status" value="1"/>
</dbReference>
<proteinExistence type="evidence at transcript level"/>
<keyword evidence="5 14" id="KW-0812">Transmembrane</keyword>
<dbReference type="SUPFAM" id="SSF48264">
    <property type="entry name" value="Cytochrome P450"/>
    <property type="match status" value="1"/>
</dbReference>
<organism evidence="15">
    <name type="scientific">Nothapodytes nimmoniana</name>
    <name type="common">Nothapodytes foetida</name>
    <dbReference type="NCBI Taxonomy" id="159386"/>
    <lineage>
        <taxon>Eukaryota</taxon>
        <taxon>Viridiplantae</taxon>
        <taxon>Streptophyta</taxon>
        <taxon>Embryophyta</taxon>
        <taxon>Tracheophyta</taxon>
        <taxon>Spermatophyta</taxon>
        <taxon>Magnoliopsida</taxon>
        <taxon>eudicotyledons</taxon>
        <taxon>Gunneridae</taxon>
        <taxon>Pentapetalae</taxon>
        <taxon>asterids</taxon>
        <taxon>lamiids</taxon>
        <taxon>Icacinales</taxon>
        <taxon>Icacinaceae</taxon>
        <taxon>Nothapodytes</taxon>
    </lineage>
</organism>
<accession>A0A7L7RB50</accession>
<feature type="binding site" description="axial binding residue" evidence="12">
    <location>
        <position position="448"/>
    </location>
    <ligand>
        <name>heme</name>
        <dbReference type="ChEBI" id="CHEBI:30413"/>
    </ligand>
    <ligandPart>
        <name>Fe</name>
        <dbReference type="ChEBI" id="CHEBI:18248"/>
    </ligandPart>
</feature>
<dbReference type="Gene3D" id="1.10.630.10">
    <property type="entry name" value="Cytochrome P450"/>
    <property type="match status" value="1"/>
</dbReference>
<evidence type="ECO:0000256" key="6">
    <source>
        <dbReference type="ARBA" id="ARBA00022723"/>
    </source>
</evidence>
<keyword evidence="11 14" id="KW-0472">Membrane</keyword>